<dbReference type="RefSeq" id="WP_189566729.1">
    <property type="nucleotide sequence ID" value="NZ_BMXF01000004.1"/>
</dbReference>
<evidence type="ECO:0000256" key="6">
    <source>
        <dbReference type="ARBA" id="ARBA00022679"/>
    </source>
</evidence>
<dbReference type="SUPFAM" id="SSF75217">
    <property type="entry name" value="alpha/beta knot"/>
    <property type="match status" value="1"/>
</dbReference>
<dbReference type="InterPro" id="IPR046886">
    <property type="entry name" value="RsmE_MTase_dom"/>
</dbReference>
<comment type="caution">
    <text evidence="13">The sequence shown here is derived from an EMBL/GenBank/DDBJ whole genome shotgun (WGS) entry which is preliminary data.</text>
</comment>
<evidence type="ECO:0000256" key="10">
    <source>
        <dbReference type="PIRNR" id="PIRNR015601"/>
    </source>
</evidence>
<dbReference type="InterPro" id="IPR029026">
    <property type="entry name" value="tRNA_m1G_MTases_N"/>
</dbReference>
<evidence type="ECO:0000256" key="3">
    <source>
        <dbReference type="ARBA" id="ARBA00022490"/>
    </source>
</evidence>
<evidence type="ECO:0000259" key="12">
    <source>
        <dbReference type="Pfam" id="PF20260"/>
    </source>
</evidence>
<dbReference type="Pfam" id="PF04452">
    <property type="entry name" value="Methyltrans_RNA"/>
    <property type="match status" value="1"/>
</dbReference>
<name>A0A8J3GBI2_9BACT</name>
<dbReference type="NCBIfam" id="TIGR00046">
    <property type="entry name" value="RsmE family RNA methyltransferase"/>
    <property type="match status" value="1"/>
</dbReference>
<dbReference type="Pfam" id="PF20260">
    <property type="entry name" value="PUA_4"/>
    <property type="match status" value="1"/>
</dbReference>
<comment type="catalytic activity">
    <reaction evidence="9 10">
        <text>uridine(1498) in 16S rRNA + S-adenosyl-L-methionine = N(3)-methyluridine(1498) in 16S rRNA + S-adenosyl-L-homocysteine + H(+)</text>
        <dbReference type="Rhea" id="RHEA:42920"/>
        <dbReference type="Rhea" id="RHEA-COMP:10283"/>
        <dbReference type="Rhea" id="RHEA-COMP:10284"/>
        <dbReference type="ChEBI" id="CHEBI:15378"/>
        <dbReference type="ChEBI" id="CHEBI:57856"/>
        <dbReference type="ChEBI" id="CHEBI:59789"/>
        <dbReference type="ChEBI" id="CHEBI:65315"/>
        <dbReference type="ChEBI" id="CHEBI:74502"/>
        <dbReference type="EC" id="2.1.1.193"/>
    </reaction>
</comment>
<keyword evidence="6 10" id="KW-0808">Transferase</keyword>
<organism evidence="13 14">
    <name type="scientific">Persicitalea jodogahamensis</name>
    <dbReference type="NCBI Taxonomy" id="402147"/>
    <lineage>
        <taxon>Bacteria</taxon>
        <taxon>Pseudomonadati</taxon>
        <taxon>Bacteroidota</taxon>
        <taxon>Cytophagia</taxon>
        <taxon>Cytophagales</taxon>
        <taxon>Spirosomataceae</taxon>
        <taxon>Persicitalea</taxon>
    </lineage>
</organism>
<protein>
    <recommendedName>
        <fullName evidence="10">Ribosomal RNA small subunit methyltransferase E</fullName>
        <ecNumber evidence="10">2.1.1.193</ecNumber>
    </recommendedName>
</protein>
<dbReference type="InterPro" id="IPR029028">
    <property type="entry name" value="Alpha/beta_knot_MTases"/>
</dbReference>
<dbReference type="SUPFAM" id="SSF88697">
    <property type="entry name" value="PUA domain-like"/>
    <property type="match status" value="1"/>
</dbReference>
<dbReference type="PANTHER" id="PTHR30027">
    <property type="entry name" value="RIBOSOMAL RNA SMALL SUBUNIT METHYLTRANSFERASE E"/>
    <property type="match status" value="1"/>
</dbReference>
<keyword evidence="3 10" id="KW-0963">Cytoplasm</keyword>
<dbReference type="EMBL" id="BMXF01000004">
    <property type="protein sequence ID" value="GHB81917.1"/>
    <property type="molecule type" value="Genomic_DNA"/>
</dbReference>
<keyword evidence="14" id="KW-1185">Reference proteome</keyword>
<dbReference type="InterPro" id="IPR015947">
    <property type="entry name" value="PUA-like_sf"/>
</dbReference>
<evidence type="ECO:0000256" key="9">
    <source>
        <dbReference type="ARBA" id="ARBA00047944"/>
    </source>
</evidence>
<evidence type="ECO:0000256" key="1">
    <source>
        <dbReference type="ARBA" id="ARBA00004496"/>
    </source>
</evidence>
<dbReference type="PIRSF" id="PIRSF015601">
    <property type="entry name" value="MTase_slr0722"/>
    <property type="match status" value="1"/>
</dbReference>
<comment type="similarity">
    <text evidence="2 10">Belongs to the RNA methyltransferase RsmE family.</text>
</comment>
<gene>
    <name evidence="13" type="ORF">GCM10007390_41120</name>
</gene>
<dbReference type="CDD" id="cd18084">
    <property type="entry name" value="RsmE-like"/>
    <property type="match status" value="1"/>
</dbReference>
<evidence type="ECO:0000256" key="4">
    <source>
        <dbReference type="ARBA" id="ARBA00022552"/>
    </source>
</evidence>
<dbReference type="GO" id="GO:0070475">
    <property type="term" value="P:rRNA base methylation"/>
    <property type="evidence" value="ECO:0007669"/>
    <property type="project" value="TreeGrafter"/>
</dbReference>
<keyword evidence="4 10" id="KW-0698">rRNA processing</keyword>
<dbReference type="InterPro" id="IPR046887">
    <property type="entry name" value="RsmE_PUA-like"/>
</dbReference>
<keyword evidence="5 10" id="KW-0489">Methyltransferase</keyword>
<evidence type="ECO:0000256" key="8">
    <source>
        <dbReference type="ARBA" id="ARBA00025699"/>
    </source>
</evidence>
<reference evidence="13 14" key="1">
    <citation type="journal article" date="2014" name="Int. J. Syst. Evol. Microbiol.">
        <title>Complete genome sequence of Corynebacterium casei LMG S-19264T (=DSM 44701T), isolated from a smear-ripened cheese.</title>
        <authorList>
            <consortium name="US DOE Joint Genome Institute (JGI-PGF)"/>
            <person name="Walter F."/>
            <person name="Albersmeier A."/>
            <person name="Kalinowski J."/>
            <person name="Ruckert C."/>
        </authorList>
    </citation>
    <scope>NUCLEOTIDE SEQUENCE [LARGE SCALE GENOMIC DNA]</scope>
    <source>
        <strain evidence="13 14">KCTC 12866</strain>
    </source>
</reference>
<evidence type="ECO:0000313" key="13">
    <source>
        <dbReference type="EMBL" id="GHB81917.1"/>
    </source>
</evidence>
<dbReference type="PANTHER" id="PTHR30027:SF3">
    <property type="entry name" value="16S RRNA (URACIL(1498)-N(3))-METHYLTRANSFERASE"/>
    <property type="match status" value="1"/>
</dbReference>
<feature type="domain" description="Ribosomal RNA small subunit methyltransferase E PUA-like" evidence="12">
    <location>
        <begin position="14"/>
        <end position="58"/>
    </location>
</feature>
<dbReference type="AlphaFoldDB" id="A0A8J3GBI2"/>
<accession>A0A8J3GBI2</accession>
<dbReference type="EC" id="2.1.1.193" evidence="10"/>
<feature type="domain" description="Ribosomal RNA small subunit methyltransferase E methyltransferase" evidence="11">
    <location>
        <begin position="70"/>
        <end position="229"/>
    </location>
</feature>
<dbReference type="Gene3D" id="2.40.240.20">
    <property type="entry name" value="Hypothetical PUA domain-like, domain 1"/>
    <property type="match status" value="1"/>
</dbReference>
<evidence type="ECO:0000256" key="2">
    <source>
        <dbReference type="ARBA" id="ARBA00005528"/>
    </source>
</evidence>
<dbReference type="Proteomes" id="UP000598271">
    <property type="component" value="Unassembled WGS sequence"/>
</dbReference>
<dbReference type="Gene3D" id="3.40.1280.10">
    <property type="match status" value="1"/>
</dbReference>
<sequence length="238" mass="27216">MNIFFQPDNTKKFLEGDEAQHCIRALRMHPGDFLLVTDGQGRKARARLTDVSKKECFYEIESLEIVPPPPYTIEMAVCPTRKADRNEWMVEKMCEMGVKQINFLVSEHTHQETIKRVVNLERLQRIALSAMKQSRQFYLPKLNFFLSIEDFFKQNLAKHRYIAYVSEKEENKHLIEVAASTESVAVLIGPEGDFSPSEIVKAIECGFTPVSLGETRLRTETAAVLACHSVHLANVMQN</sequence>
<comment type="subcellular location">
    <subcellularLocation>
        <location evidence="1 10">Cytoplasm</location>
    </subcellularLocation>
</comment>
<dbReference type="InterPro" id="IPR006700">
    <property type="entry name" value="RsmE"/>
</dbReference>
<evidence type="ECO:0000259" key="11">
    <source>
        <dbReference type="Pfam" id="PF04452"/>
    </source>
</evidence>
<evidence type="ECO:0000256" key="5">
    <source>
        <dbReference type="ARBA" id="ARBA00022603"/>
    </source>
</evidence>
<comment type="function">
    <text evidence="8 10">Specifically methylates the N3 position of the uracil ring of uridine 1498 (m3U1498) in 16S rRNA. Acts on the fully assembled 30S ribosomal subunit.</text>
</comment>
<evidence type="ECO:0000313" key="14">
    <source>
        <dbReference type="Proteomes" id="UP000598271"/>
    </source>
</evidence>
<evidence type="ECO:0000256" key="7">
    <source>
        <dbReference type="ARBA" id="ARBA00022691"/>
    </source>
</evidence>
<proteinExistence type="inferred from homology"/>
<dbReference type="GO" id="GO:0070042">
    <property type="term" value="F:rRNA (uridine-N3-)-methyltransferase activity"/>
    <property type="evidence" value="ECO:0007669"/>
    <property type="project" value="TreeGrafter"/>
</dbReference>
<dbReference type="GO" id="GO:0005737">
    <property type="term" value="C:cytoplasm"/>
    <property type="evidence" value="ECO:0007669"/>
    <property type="project" value="UniProtKB-SubCell"/>
</dbReference>
<keyword evidence="7 10" id="KW-0949">S-adenosyl-L-methionine</keyword>